<proteinExistence type="predicted"/>
<accession>A0A235H5A7</accession>
<dbReference type="RefSeq" id="WP_094307033.1">
    <property type="nucleotide sequence ID" value="NZ_NOWT01000048.1"/>
</dbReference>
<dbReference type="AlphaFoldDB" id="A0A235H5A7"/>
<dbReference type="Proteomes" id="UP000215367">
    <property type="component" value="Unassembled WGS sequence"/>
</dbReference>
<evidence type="ECO:0000313" key="2">
    <source>
        <dbReference type="EMBL" id="OYD80674.1"/>
    </source>
</evidence>
<dbReference type="EMBL" id="NOWT01000048">
    <property type="protein sequence ID" value="OYD80674.1"/>
    <property type="molecule type" value="Genomic_DNA"/>
</dbReference>
<geneLocation type="plasmid" evidence="2">
    <name>unnamed</name>
</geneLocation>
<comment type="caution">
    <text evidence="2">The sequence shown here is derived from an EMBL/GenBank/DDBJ whole genome shotgun (WGS) entry which is preliminary data.</text>
</comment>
<reference evidence="2 3" key="1">
    <citation type="submission" date="2017-07" db="EMBL/GenBank/DDBJ databases">
        <title>Whole genome sequence of Azospirillum brasilense 2A1, a potential biofertilizer strain.</title>
        <authorList>
            <person name="Fontana C.A."/>
            <person name="Toffoli L.M."/>
            <person name="Salazar S.M."/>
            <person name="Puglisi E."/>
            <person name="Pedraza R."/>
            <person name="Bassi D."/>
            <person name="Cocconcelli P.S."/>
        </authorList>
    </citation>
    <scope>NUCLEOTIDE SEQUENCE [LARGE SCALE GENOMIC DNA]</scope>
    <source>
        <strain evidence="2 3">2A1</strain>
        <plasmid evidence="2">unnamed</plasmid>
    </source>
</reference>
<protein>
    <recommendedName>
        <fullName evidence="4">DUF2188 domain-containing protein</fullName>
    </recommendedName>
</protein>
<evidence type="ECO:0000256" key="1">
    <source>
        <dbReference type="SAM" id="MobiDB-lite"/>
    </source>
</evidence>
<evidence type="ECO:0008006" key="4">
    <source>
        <dbReference type="Google" id="ProtNLM"/>
    </source>
</evidence>
<organism evidence="2 3">
    <name type="scientific">Azospirillum brasilense</name>
    <dbReference type="NCBI Taxonomy" id="192"/>
    <lineage>
        <taxon>Bacteria</taxon>
        <taxon>Pseudomonadati</taxon>
        <taxon>Pseudomonadota</taxon>
        <taxon>Alphaproteobacteria</taxon>
        <taxon>Rhodospirillales</taxon>
        <taxon>Azospirillaceae</taxon>
        <taxon>Azospirillum</taxon>
    </lineage>
</organism>
<evidence type="ECO:0000313" key="3">
    <source>
        <dbReference type="Proteomes" id="UP000215367"/>
    </source>
</evidence>
<keyword evidence="2" id="KW-0614">Plasmid</keyword>
<gene>
    <name evidence="2" type="ORF">CHT98_30050</name>
</gene>
<name>A0A235H5A7_AZOBR</name>
<feature type="region of interest" description="Disordered" evidence="1">
    <location>
        <begin position="89"/>
        <end position="110"/>
    </location>
</feature>
<sequence length="110" mass="12093">MGQAHYLVAQRGAGWFILLEKNRYGPFPSGRSGALTAAVQAAHQAGKDGHDARVSLRAVDGTERTVWSFGADGYPPRWVERLRIVAPMPRPKRPRPAMLAPRRPEPGEVP</sequence>